<dbReference type="Pfam" id="PF14397">
    <property type="entry name" value="ATPgrasp_ST"/>
    <property type="match status" value="1"/>
</dbReference>
<reference evidence="3 4" key="1">
    <citation type="submission" date="2024-08" db="EMBL/GenBank/DDBJ databases">
        <title>Whole-genome sequencing of halo(alkali)philic microorganisms from hypersaline lakes.</title>
        <authorList>
            <person name="Sorokin D.Y."/>
            <person name="Merkel A.Y."/>
            <person name="Messina E."/>
            <person name="Yakimov M."/>
        </authorList>
    </citation>
    <scope>NUCLEOTIDE SEQUENCE [LARGE SCALE GENOMIC DNA]</scope>
    <source>
        <strain evidence="3 4">AB-hyl4</strain>
    </source>
</reference>
<evidence type="ECO:0000313" key="4">
    <source>
        <dbReference type="Proteomes" id="UP001575105"/>
    </source>
</evidence>
<organism evidence="3 4">
    <name type="scientific">Natronomicrosphaera hydrolytica</name>
    <dbReference type="NCBI Taxonomy" id="3242702"/>
    <lineage>
        <taxon>Bacteria</taxon>
        <taxon>Pseudomonadati</taxon>
        <taxon>Planctomycetota</taxon>
        <taxon>Phycisphaerae</taxon>
        <taxon>Phycisphaerales</taxon>
        <taxon>Phycisphaeraceae</taxon>
        <taxon>Natronomicrosphaera</taxon>
    </lineage>
</organism>
<gene>
    <name evidence="3" type="ORF">ACERK3_08665</name>
</gene>
<dbReference type="SUPFAM" id="SSF56059">
    <property type="entry name" value="Glutathione synthetase ATP-binding domain-like"/>
    <property type="match status" value="1"/>
</dbReference>
<name>A0ABV4U438_9BACT</name>
<evidence type="ECO:0000313" key="3">
    <source>
        <dbReference type="EMBL" id="MFA9478367.1"/>
    </source>
</evidence>
<feature type="domain" description="Alpha-L-glutamate ligase-related protein ATP-grasp" evidence="2">
    <location>
        <begin position="170"/>
        <end position="418"/>
    </location>
</feature>
<dbReference type="EMBL" id="JBGUBD010000004">
    <property type="protein sequence ID" value="MFA9478367.1"/>
    <property type="molecule type" value="Genomic_DNA"/>
</dbReference>
<comment type="caution">
    <text evidence="3">The sequence shown here is derived from an EMBL/GenBank/DDBJ whole genome shotgun (WGS) entry which is preliminary data.</text>
</comment>
<keyword evidence="4" id="KW-1185">Reference proteome</keyword>
<evidence type="ECO:0000259" key="2">
    <source>
        <dbReference type="Pfam" id="PF14397"/>
    </source>
</evidence>
<protein>
    <submittedName>
        <fullName evidence="3">Sugar-transfer associated ATP-grasp domain-containing protein</fullName>
    </submittedName>
</protein>
<dbReference type="Gene3D" id="3.30.470.20">
    <property type="entry name" value="ATP-grasp fold, B domain"/>
    <property type="match status" value="1"/>
</dbReference>
<sequence>MAVVLEQHEEQGAGPQGSGLRSRVGRWLPTRVRQLLSMDHPKVTMPWTAYRWRQDECSQLRRLADQLYLRRRRFARLAAGVAWPLAAWRLAWQGAYSEAGEFARLRGGGPPWRQVLAMMWLAVRYNIVPETYYHFRFYLPERRRDVLKYIHHHDICVLFPHVRLPGAGELGDKRKFWTTCRAKGLPSVPIFAFAEGGRVEPTDGQAELKLPACGLFIKPTDWYCGRGTERWAYDPDTRQWLRDGVRCDHDQMVAHLKSLASDRLFLLQPQLRNDASMAKWTPGGLSTVRVVTFRLDDEVQTLAACMRMPRGDAHVDNFHAGGIAAAVDVATGRLSAGVTLFPIGADLDVHPDTGERIEGELLTCWNELNELARAAHEATQYTGFVGWDVTMSTDGPVVVEANFTLCVKILQMCYGKPLGDTNFYACFHDLLQHPAVREAIAQRDHSPGM</sequence>
<dbReference type="InterPro" id="IPR039523">
    <property type="entry name" value="RimK-rel_E_lig_ATP-grasp"/>
</dbReference>
<dbReference type="Proteomes" id="UP001575105">
    <property type="component" value="Unassembled WGS sequence"/>
</dbReference>
<feature type="region of interest" description="Disordered" evidence="1">
    <location>
        <begin position="1"/>
        <end position="22"/>
    </location>
</feature>
<dbReference type="RefSeq" id="WP_425345289.1">
    <property type="nucleotide sequence ID" value="NZ_JBGUBD010000004.1"/>
</dbReference>
<proteinExistence type="predicted"/>
<accession>A0ABV4U438</accession>
<evidence type="ECO:0000256" key="1">
    <source>
        <dbReference type="SAM" id="MobiDB-lite"/>
    </source>
</evidence>
<feature type="compositionally biased region" description="Basic and acidic residues" evidence="1">
    <location>
        <begin position="1"/>
        <end position="11"/>
    </location>
</feature>